<evidence type="ECO:0000313" key="1">
    <source>
        <dbReference type="EMBL" id="STX44692.1"/>
    </source>
</evidence>
<organism evidence="1 2">
    <name type="scientific">Legionella donaldsonii</name>
    <dbReference type="NCBI Taxonomy" id="45060"/>
    <lineage>
        <taxon>Bacteria</taxon>
        <taxon>Pseudomonadati</taxon>
        <taxon>Pseudomonadota</taxon>
        <taxon>Gammaproteobacteria</taxon>
        <taxon>Legionellales</taxon>
        <taxon>Legionellaceae</taxon>
        <taxon>Legionella</taxon>
    </lineage>
</organism>
<dbReference type="AlphaFoldDB" id="A0A378JA85"/>
<dbReference type="Proteomes" id="UP000254677">
    <property type="component" value="Unassembled WGS sequence"/>
</dbReference>
<protein>
    <submittedName>
        <fullName evidence="1">Uncharacterized protein</fullName>
    </submittedName>
</protein>
<dbReference type="RefSeq" id="WP_220271778.1">
    <property type="nucleotide sequence ID" value="NZ_UGOA01000001.1"/>
</dbReference>
<sequence length="75" mass="8965">MEQWNNGTMEQWNNGTMEQWNNDHHYMSRLFAFAMNHHIGLGGPDFVPYKDSQMRNSYPFFHKFKGRILTTIAIQ</sequence>
<name>A0A378JA85_9GAMM</name>
<proteinExistence type="predicted"/>
<accession>A0A378JA85</accession>
<evidence type="ECO:0000313" key="2">
    <source>
        <dbReference type="Proteomes" id="UP000254677"/>
    </source>
</evidence>
<dbReference type="EMBL" id="UGOA01000001">
    <property type="protein sequence ID" value="STX44692.1"/>
    <property type="molecule type" value="Genomic_DNA"/>
</dbReference>
<reference evidence="1 2" key="1">
    <citation type="submission" date="2018-06" db="EMBL/GenBank/DDBJ databases">
        <authorList>
            <consortium name="Pathogen Informatics"/>
            <person name="Doyle S."/>
        </authorList>
    </citation>
    <scope>NUCLEOTIDE SEQUENCE [LARGE SCALE GENOMIC DNA]</scope>
    <source>
        <strain evidence="1 2">NCTC13292</strain>
    </source>
</reference>
<gene>
    <name evidence="1" type="ORF">NCTC13292_02849</name>
</gene>
<keyword evidence="2" id="KW-1185">Reference proteome</keyword>